<keyword evidence="3" id="KW-0520">NAD</keyword>
<protein>
    <submittedName>
        <fullName evidence="7">3-hydroxyisobutyrate dehydrogenase-like beta-hydroxyacid dehydrogenase</fullName>
    </submittedName>
</protein>
<dbReference type="Gene3D" id="3.40.50.720">
    <property type="entry name" value="NAD(P)-binding Rossmann-like Domain"/>
    <property type="match status" value="1"/>
</dbReference>
<dbReference type="GO" id="GO:0016054">
    <property type="term" value="P:organic acid catabolic process"/>
    <property type="evidence" value="ECO:0007669"/>
    <property type="project" value="UniProtKB-ARBA"/>
</dbReference>
<dbReference type="RefSeq" id="WP_123669498.1">
    <property type="nucleotide sequence ID" value="NZ_RJKE01000001.1"/>
</dbReference>
<evidence type="ECO:0000256" key="1">
    <source>
        <dbReference type="ARBA" id="ARBA00009080"/>
    </source>
</evidence>
<reference evidence="7 8" key="1">
    <citation type="submission" date="2018-11" db="EMBL/GenBank/DDBJ databases">
        <title>Sequencing the genomes of 1000 actinobacteria strains.</title>
        <authorList>
            <person name="Klenk H.-P."/>
        </authorList>
    </citation>
    <scope>NUCLEOTIDE SEQUENCE [LARGE SCALE GENOMIC DNA]</scope>
    <source>
        <strain evidence="7 8">DSM 44254</strain>
    </source>
</reference>
<dbReference type="PANTHER" id="PTHR43060:SF15">
    <property type="entry name" value="3-HYDROXYISOBUTYRATE DEHYDROGENASE-LIKE 1, MITOCHONDRIAL-RELATED"/>
    <property type="match status" value="1"/>
</dbReference>
<dbReference type="InterPro" id="IPR008927">
    <property type="entry name" value="6-PGluconate_DH-like_C_sf"/>
</dbReference>
<evidence type="ECO:0000256" key="3">
    <source>
        <dbReference type="ARBA" id="ARBA00023027"/>
    </source>
</evidence>
<evidence type="ECO:0000259" key="5">
    <source>
        <dbReference type="Pfam" id="PF03446"/>
    </source>
</evidence>
<dbReference type="PROSITE" id="PS00895">
    <property type="entry name" value="3_HYDROXYISOBUT_DH"/>
    <property type="match status" value="1"/>
</dbReference>
<comment type="similarity">
    <text evidence="1">Belongs to the HIBADH-related family.</text>
</comment>
<dbReference type="InterPro" id="IPR006115">
    <property type="entry name" value="6PGDH_NADP-bd"/>
</dbReference>
<comment type="caution">
    <text evidence="7">The sequence shown here is derived from an EMBL/GenBank/DDBJ whole genome shotgun (WGS) entry which is preliminary data.</text>
</comment>
<dbReference type="PANTHER" id="PTHR43060">
    <property type="entry name" value="3-HYDROXYISOBUTYRATE DEHYDROGENASE-LIKE 1, MITOCHONDRIAL-RELATED"/>
    <property type="match status" value="1"/>
</dbReference>
<dbReference type="SUPFAM" id="SSF51735">
    <property type="entry name" value="NAD(P)-binding Rossmann-fold domains"/>
    <property type="match status" value="1"/>
</dbReference>
<keyword evidence="8" id="KW-1185">Reference proteome</keyword>
<feature type="active site" evidence="4">
    <location>
        <position position="170"/>
    </location>
</feature>
<feature type="domain" description="6-phosphogluconate dehydrogenase NADP-binding" evidence="5">
    <location>
        <begin position="11"/>
        <end position="155"/>
    </location>
</feature>
<keyword evidence="2" id="KW-0560">Oxidoreductase</keyword>
<dbReference type="InterPro" id="IPR002204">
    <property type="entry name" value="3-OH-isobutyrate_DH-rel_CS"/>
</dbReference>
<dbReference type="Proteomes" id="UP000272400">
    <property type="component" value="Unassembled WGS sequence"/>
</dbReference>
<dbReference type="SUPFAM" id="SSF48179">
    <property type="entry name" value="6-phosphogluconate dehydrogenase C-terminal domain-like"/>
    <property type="match status" value="1"/>
</dbReference>
<sequence>MEDQKKDPVYGFIGLGQMGGPMAAHGPAAIVYDVSPEAVEQLVAKGAKAAAGPAEVAAAADVISVMVRDDAQVVAVFEAMAPALRPGTVLAVHSTIRPRTAEELAERARELGVEVVDAPVSGSAFGAIAGTLAVMVGGTEEAFARVQGPFAAWSGLALHVGPIGAGTRAKLARNILQFTGFAAAAEAQRLAEAAGISLRRLGRLVRHSDSVSGGPGSVILRGTTDPMAPDDPLYDAMRHALALGEKDLSLAFDLADELGVDLPLTRMAAPLLAAALGIPEKES</sequence>
<dbReference type="GO" id="GO:0016491">
    <property type="term" value="F:oxidoreductase activity"/>
    <property type="evidence" value="ECO:0007669"/>
    <property type="project" value="UniProtKB-KW"/>
</dbReference>
<dbReference type="GO" id="GO:0051287">
    <property type="term" value="F:NAD binding"/>
    <property type="evidence" value="ECO:0007669"/>
    <property type="project" value="InterPro"/>
</dbReference>
<evidence type="ECO:0000313" key="7">
    <source>
        <dbReference type="EMBL" id="ROO90559.1"/>
    </source>
</evidence>
<dbReference type="GO" id="GO:0050661">
    <property type="term" value="F:NADP binding"/>
    <property type="evidence" value="ECO:0007669"/>
    <property type="project" value="InterPro"/>
</dbReference>
<dbReference type="InterPro" id="IPR015815">
    <property type="entry name" value="HIBADH-related"/>
</dbReference>
<accession>A0A3N1DAN9</accession>
<dbReference type="EMBL" id="RJKE01000001">
    <property type="protein sequence ID" value="ROO90559.1"/>
    <property type="molecule type" value="Genomic_DNA"/>
</dbReference>
<dbReference type="Pfam" id="PF03446">
    <property type="entry name" value="NAD_binding_2"/>
    <property type="match status" value="1"/>
</dbReference>
<dbReference type="PIRSF" id="PIRSF000103">
    <property type="entry name" value="HIBADH"/>
    <property type="match status" value="1"/>
</dbReference>
<dbReference type="OrthoDB" id="3185659at2"/>
<dbReference type="InterPro" id="IPR029154">
    <property type="entry name" value="HIBADH-like_NADP-bd"/>
</dbReference>
<organism evidence="7 8">
    <name type="scientific">Actinocorallia herbida</name>
    <dbReference type="NCBI Taxonomy" id="58109"/>
    <lineage>
        <taxon>Bacteria</taxon>
        <taxon>Bacillati</taxon>
        <taxon>Actinomycetota</taxon>
        <taxon>Actinomycetes</taxon>
        <taxon>Streptosporangiales</taxon>
        <taxon>Thermomonosporaceae</taxon>
        <taxon>Actinocorallia</taxon>
    </lineage>
</organism>
<evidence type="ECO:0000256" key="2">
    <source>
        <dbReference type="ARBA" id="ARBA00023002"/>
    </source>
</evidence>
<gene>
    <name evidence="7" type="ORF">EDD29_8290</name>
</gene>
<dbReference type="Pfam" id="PF14833">
    <property type="entry name" value="NAD_binding_11"/>
    <property type="match status" value="1"/>
</dbReference>
<dbReference type="Gene3D" id="1.10.1040.10">
    <property type="entry name" value="N-(1-d-carboxylethyl)-l-norvaline Dehydrogenase, domain 2"/>
    <property type="match status" value="1"/>
</dbReference>
<evidence type="ECO:0000259" key="6">
    <source>
        <dbReference type="Pfam" id="PF14833"/>
    </source>
</evidence>
<proteinExistence type="inferred from homology"/>
<name>A0A3N1DAN9_9ACTN</name>
<dbReference type="InterPro" id="IPR013328">
    <property type="entry name" value="6PGD_dom2"/>
</dbReference>
<evidence type="ECO:0000256" key="4">
    <source>
        <dbReference type="PIRSR" id="PIRSR000103-1"/>
    </source>
</evidence>
<dbReference type="InterPro" id="IPR036291">
    <property type="entry name" value="NAD(P)-bd_dom_sf"/>
</dbReference>
<evidence type="ECO:0000313" key="8">
    <source>
        <dbReference type="Proteomes" id="UP000272400"/>
    </source>
</evidence>
<dbReference type="AlphaFoldDB" id="A0A3N1DAN9"/>
<feature type="domain" description="3-hydroxyisobutyrate dehydrogenase-like NAD-binding" evidence="6">
    <location>
        <begin position="164"/>
        <end position="275"/>
    </location>
</feature>